<evidence type="ECO:0000256" key="3">
    <source>
        <dbReference type="ARBA" id="ARBA00023052"/>
    </source>
</evidence>
<dbReference type="Gene3D" id="3.40.50.970">
    <property type="match status" value="1"/>
</dbReference>
<keyword evidence="3" id="KW-0786">Thiamine pyrophosphate</keyword>
<reference evidence="5 6" key="1">
    <citation type="submission" date="2018-10" db="EMBL/GenBank/DDBJ databases">
        <title>Genomic Encyclopedia of Archaeal and Bacterial Type Strains, Phase II (KMG-II): from individual species to whole genera.</title>
        <authorList>
            <person name="Goeker M."/>
        </authorList>
    </citation>
    <scope>NUCLEOTIDE SEQUENCE [LARGE SCALE GENOMIC DNA]</scope>
    <source>
        <strain evidence="5 6">DSM 25217</strain>
    </source>
</reference>
<dbReference type="PANTHER" id="PTHR43257:SF2">
    <property type="entry name" value="PYRUVATE DEHYDROGENASE E1 COMPONENT SUBUNIT BETA"/>
    <property type="match status" value="1"/>
</dbReference>
<name>A0A3M0BWK6_9PROT</name>
<gene>
    <name evidence="5" type="ORF">BXY39_3778</name>
</gene>
<keyword evidence="2" id="KW-0560">Oxidoreductase</keyword>
<protein>
    <submittedName>
        <fullName evidence="5">Pyruvate dehydrogenase E1 component beta subunit</fullName>
    </submittedName>
</protein>
<evidence type="ECO:0000313" key="5">
    <source>
        <dbReference type="EMBL" id="RMB00590.1"/>
    </source>
</evidence>
<dbReference type="PANTHER" id="PTHR43257">
    <property type="entry name" value="PYRUVATE DEHYDROGENASE E1 COMPONENT BETA SUBUNIT"/>
    <property type="match status" value="1"/>
</dbReference>
<keyword evidence="5" id="KW-0670">Pyruvate</keyword>
<dbReference type="OrthoDB" id="9780894at2"/>
<feature type="domain" description="Transketolase-like pyrimidine-binding" evidence="4">
    <location>
        <begin position="10"/>
        <end position="185"/>
    </location>
</feature>
<dbReference type="EMBL" id="REFR01000017">
    <property type="protein sequence ID" value="RMB00590.1"/>
    <property type="molecule type" value="Genomic_DNA"/>
</dbReference>
<dbReference type="InterPro" id="IPR009014">
    <property type="entry name" value="Transketo_C/PFOR_II"/>
</dbReference>
<dbReference type="CDD" id="cd07036">
    <property type="entry name" value="TPP_PYR_E1-PDHc-beta_like"/>
    <property type="match status" value="1"/>
</dbReference>
<proteinExistence type="predicted"/>
<sequence>MSAPMSDTAPTIRTALNDALHAHMRRDPDIVLIGEDIGAGGGVFGVSAGLLDSFGPTRVMDMPISESAFVGMAVGASACGLKPVVEIMFCDFMGVCFDQILNQAAKMRFLSDGRLSLPLVIRTTMGAGDGSAAMHSQSLHGLVAQIPGLRVACPATSGDAVTALAAGLHGPDPLVMFEHRGLYDSPGYAVAADAADLPFGAARVARHGEDVTVVALSAMVAESLAAADCLEGDGISAEVIDLRTASPIDGTTVVDSVGRTGRLLVVDGGAAFGGVADAVVSLVARRAFAALKAPPATLTPPHTPVPYARELEAAWLPSADAVSAAVRALMAD</sequence>
<dbReference type="InterPro" id="IPR005475">
    <property type="entry name" value="Transketolase-like_Pyr-bd"/>
</dbReference>
<organism evidence="5 6">
    <name type="scientific">Eilatimonas milleporae</name>
    <dbReference type="NCBI Taxonomy" id="911205"/>
    <lineage>
        <taxon>Bacteria</taxon>
        <taxon>Pseudomonadati</taxon>
        <taxon>Pseudomonadota</taxon>
        <taxon>Alphaproteobacteria</taxon>
        <taxon>Kordiimonadales</taxon>
        <taxon>Kordiimonadaceae</taxon>
        <taxon>Eilatimonas</taxon>
    </lineage>
</organism>
<keyword evidence="6" id="KW-1185">Reference proteome</keyword>
<comment type="cofactor">
    <cofactor evidence="1">
        <name>thiamine diphosphate</name>
        <dbReference type="ChEBI" id="CHEBI:58937"/>
    </cofactor>
</comment>
<evidence type="ECO:0000256" key="1">
    <source>
        <dbReference type="ARBA" id="ARBA00001964"/>
    </source>
</evidence>
<accession>A0A3M0BWK6</accession>
<dbReference type="Pfam" id="PF02779">
    <property type="entry name" value="Transket_pyr"/>
    <property type="match status" value="1"/>
</dbReference>
<dbReference type="InterPro" id="IPR033248">
    <property type="entry name" value="Transketolase_C"/>
</dbReference>
<evidence type="ECO:0000313" key="6">
    <source>
        <dbReference type="Proteomes" id="UP000271227"/>
    </source>
</evidence>
<dbReference type="FunFam" id="3.40.50.970:FF:000001">
    <property type="entry name" value="Pyruvate dehydrogenase E1 beta subunit"/>
    <property type="match status" value="1"/>
</dbReference>
<dbReference type="AlphaFoldDB" id="A0A3M0BWK6"/>
<evidence type="ECO:0000259" key="4">
    <source>
        <dbReference type="SMART" id="SM00861"/>
    </source>
</evidence>
<dbReference type="InParanoid" id="A0A3M0BWK6"/>
<dbReference type="Pfam" id="PF02780">
    <property type="entry name" value="Transketolase_C"/>
    <property type="match status" value="1"/>
</dbReference>
<dbReference type="GO" id="GO:0016491">
    <property type="term" value="F:oxidoreductase activity"/>
    <property type="evidence" value="ECO:0007669"/>
    <property type="project" value="UniProtKB-KW"/>
</dbReference>
<comment type="caution">
    <text evidence="5">The sequence shown here is derived from an EMBL/GenBank/DDBJ whole genome shotgun (WGS) entry which is preliminary data.</text>
</comment>
<dbReference type="SMART" id="SM00861">
    <property type="entry name" value="Transket_pyr"/>
    <property type="match status" value="1"/>
</dbReference>
<dbReference type="SUPFAM" id="SSF52922">
    <property type="entry name" value="TK C-terminal domain-like"/>
    <property type="match status" value="1"/>
</dbReference>
<dbReference type="Gene3D" id="3.40.50.920">
    <property type="match status" value="1"/>
</dbReference>
<evidence type="ECO:0000256" key="2">
    <source>
        <dbReference type="ARBA" id="ARBA00023002"/>
    </source>
</evidence>
<dbReference type="InterPro" id="IPR029061">
    <property type="entry name" value="THDP-binding"/>
</dbReference>
<dbReference type="SUPFAM" id="SSF52518">
    <property type="entry name" value="Thiamin diphosphate-binding fold (THDP-binding)"/>
    <property type="match status" value="1"/>
</dbReference>
<dbReference type="Proteomes" id="UP000271227">
    <property type="component" value="Unassembled WGS sequence"/>
</dbReference>